<keyword evidence="3" id="KW-1185">Reference proteome</keyword>
<dbReference type="OMA" id="MITSKDQ"/>
<dbReference type="Gramene" id="OPUNC09G07890.1">
    <property type="protein sequence ID" value="OPUNC09G07890.1"/>
    <property type="gene ID" value="OPUNC09G07890"/>
</dbReference>
<dbReference type="Proteomes" id="UP000026962">
    <property type="component" value="Chromosome 9"/>
</dbReference>
<evidence type="ECO:0000313" key="2">
    <source>
        <dbReference type="EnsemblPlants" id="OPUNC09G07890.1"/>
    </source>
</evidence>
<reference evidence="2" key="2">
    <citation type="submission" date="2018-05" db="EMBL/GenBank/DDBJ databases">
        <title>OpunRS2 (Oryza punctata Reference Sequence Version 2).</title>
        <authorList>
            <person name="Zhang J."/>
            <person name="Kudrna D."/>
            <person name="Lee S."/>
            <person name="Talag J."/>
            <person name="Welchert J."/>
            <person name="Wing R.A."/>
        </authorList>
    </citation>
    <scope>NUCLEOTIDE SEQUENCE [LARGE SCALE GENOMIC DNA]</scope>
</reference>
<proteinExistence type="predicted"/>
<sequence length="124" mass="14290">MPVMDGLLAQRLLSTDSSNQKMNPSSDDCAKRMITSKDQFSKNDSKGFNRYWGERTKRAEMNMLLSFEKYGDACESRSSLLRDIKAMLEARNKRSAQKFLLVKQWAVLIFYSSAFGFALYNLHL</sequence>
<accession>A0A0E0M0W9</accession>
<feature type="transmembrane region" description="Helical" evidence="1">
    <location>
        <begin position="100"/>
        <end position="120"/>
    </location>
</feature>
<dbReference type="HOGENOM" id="CLU_137043_0_0_1"/>
<dbReference type="AlphaFoldDB" id="A0A0E0M0W9"/>
<keyword evidence="1" id="KW-1133">Transmembrane helix</keyword>
<keyword evidence="1" id="KW-0812">Transmembrane</keyword>
<keyword evidence="1" id="KW-0472">Membrane</keyword>
<name>A0A0E0M0W9_ORYPU</name>
<protein>
    <submittedName>
        <fullName evidence="2">Uncharacterized protein</fullName>
    </submittedName>
</protein>
<reference evidence="2" key="1">
    <citation type="submission" date="2015-04" db="UniProtKB">
        <authorList>
            <consortium name="EnsemblPlants"/>
        </authorList>
    </citation>
    <scope>IDENTIFICATION</scope>
</reference>
<evidence type="ECO:0000256" key="1">
    <source>
        <dbReference type="SAM" id="Phobius"/>
    </source>
</evidence>
<dbReference type="EnsemblPlants" id="OPUNC09G07890.1">
    <property type="protein sequence ID" value="OPUNC09G07890.1"/>
    <property type="gene ID" value="OPUNC09G07890"/>
</dbReference>
<evidence type="ECO:0000313" key="3">
    <source>
        <dbReference type="Proteomes" id="UP000026962"/>
    </source>
</evidence>
<organism evidence="2">
    <name type="scientific">Oryza punctata</name>
    <name type="common">Red rice</name>
    <dbReference type="NCBI Taxonomy" id="4537"/>
    <lineage>
        <taxon>Eukaryota</taxon>
        <taxon>Viridiplantae</taxon>
        <taxon>Streptophyta</taxon>
        <taxon>Embryophyta</taxon>
        <taxon>Tracheophyta</taxon>
        <taxon>Spermatophyta</taxon>
        <taxon>Magnoliopsida</taxon>
        <taxon>Liliopsida</taxon>
        <taxon>Poales</taxon>
        <taxon>Poaceae</taxon>
        <taxon>BOP clade</taxon>
        <taxon>Oryzoideae</taxon>
        <taxon>Oryzeae</taxon>
        <taxon>Oryzinae</taxon>
        <taxon>Oryza</taxon>
    </lineage>
</organism>